<evidence type="ECO:0000256" key="7">
    <source>
        <dbReference type="ARBA" id="ARBA00034754"/>
    </source>
</evidence>
<dbReference type="GO" id="GO:0009360">
    <property type="term" value="C:DNA polymerase III complex"/>
    <property type="evidence" value="ECO:0007669"/>
    <property type="project" value="InterPro"/>
</dbReference>
<dbReference type="InterPro" id="IPR005790">
    <property type="entry name" value="DNA_polIII_delta"/>
</dbReference>
<evidence type="ECO:0000256" key="1">
    <source>
        <dbReference type="ARBA" id="ARBA00012417"/>
    </source>
</evidence>
<accession>S3BP58</accession>
<dbReference type="STRING" id="1203554.HMPREF1476_00467"/>
<dbReference type="CDD" id="cd18138">
    <property type="entry name" value="HLD_clamp_pol_III_delta"/>
    <property type="match status" value="1"/>
</dbReference>
<dbReference type="PATRIC" id="fig|1203554.3.peg.454"/>
<dbReference type="SUPFAM" id="SSF48019">
    <property type="entry name" value="post-AAA+ oligomerization domain-like"/>
    <property type="match status" value="1"/>
</dbReference>
<dbReference type="InterPro" id="IPR010372">
    <property type="entry name" value="DNA_pol3_delta_N"/>
</dbReference>
<dbReference type="EMBL" id="ATCF01000005">
    <property type="protein sequence ID" value="EPE01156.1"/>
    <property type="molecule type" value="Genomic_DNA"/>
</dbReference>
<comment type="caution">
    <text evidence="10">The sequence shown here is derived from an EMBL/GenBank/DDBJ whole genome shotgun (WGS) entry which is preliminary data.</text>
</comment>
<dbReference type="GO" id="GO:0003887">
    <property type="term" value="F:DNA-directed DNA polymerase activity"/>
    <property type="evidence" value="ECO:0007669"/>
    <property type="project" value="UniProtKB-KW"/>
</dbReference>
<keyword evidence="4" id="KW-0548">Nucleotidyltransferase</keyword>
<dbReference type="Gene3D" id="1.20.272.10">
    <property type="match status" value="1"/>
</dbReference>
<dbReference type="Pfam" id="PF06144">
    <property type="entry name" value="DNA_pol3_delta"/>
    <property type="match status" value="1"/>
</dbReference>
<dbReference type="PANTHER" id="PTHR34388">
    <property type="entry name" value="DNA POLYMERASE III SUBUNIT DELTA"/>
    <property type="match status" value="1"/>
</dbReference>
<comment type="similarity">
    <text evidence="7">Belongs to the DNA polymerase HolA subunit family.</text>
</comment>
<comment type="catalytic activity">
    <reaction evidence="8">
        <text>DNA(n) + a 2'-deoxyribonucleoside 5'-triphosphate = DNA(n+1) + diphosphate</text>
        <dbReference type="Rhea" id="RHEA:22508"/>
        <dbReference type="Rhea" id="RHEA-COMP:17339"/>
        <dbReference type="Rhea" id="RHEA-COMP:17340"/>
        <dbReference type="ChEBI" id="CHEBI:33019"/>
        <dbReference type="ChEBI" id="CHEBI:61560"/>
        <dbReference type="ChEBI" id="CHEBI:173112"/>
        <dbReference type="EC" id="2.7.7.7"/>
    </reaction>
</comment>
<proteinExistence type="inferred from homology"/>
<dbReference type="Gene3D" id="3.40.50.300">
    <property type="entry name" value="P-loop containing nucleotide triphosphate hydrolases"/>
    <property type="match status" value="1"/>
</dbReference>
<dbReference type="InterPro" id="IPR027417">
    <property type="entry name" value="P-loop_NTPase"/>
</dbReference>
<dbReference type="InterPro" id="IPR008921">
    <property type="entry name" value="DNA_pol3_clamp-load_cplx_C"/>
</dbReference>
<name>S3BP58_9BURK</name>
<keyword evidence="3" id="KW-0808">Transferase</keyword>
<evidence type="ECO:0000256" key="5">
    <source>
        <dbReference type="ARBA" id="ARBA00022705"/>
    </source>
</evidence>
<evidence type="ECO:0000256" key="4">
    <source>
        <dbReference type="ARBA" id="ARBA00022695"/>
    </source>
</evidence>
<keyword evidence="11" id="KW-1185">Reference proteome</keyword>
<evidence type="ECO:0000256" key="6">
    <source>
        <dbReference type="ARBA" id="ARBA00022932"/>
    </source>
</evidence>
<dbReference type="SUPFAM" id="SSF52540">
    <property type="entry name" value="P-loop containing nucleoside triphosphate hydrolases"/>
    <property type="match status" value="1"/>
</dbReference>
<gene>
    <name evidence="10" type="ORF">HMPREF1476_00467</name>
</gene>
<evidence type="ECO:0000259" key="9">
    <source>
        <dbReference type="Pfam" id="PF06144"/>
    </source>
</evidence>
<evidence type="ECO:0000313" key="11">
    <source>
        <dbReference type="Proteomes" id="UP000014400"/>
    </source>
</evidence>
<dbReference type="EC" id="2.7.7.7" evidence="1"/>
<evidence type="ECO:0000313" key="10">
    <source>
        <dbReference type="EMBL" id="EPE01156.1"/>
    </source>
</evidence>
<reference evidence="10 11" key="1">
    <citation type="submission" date="2013-04" db="EMBL/GenBank/DDBJ databases">
        <title>The Genome Sequence of Sutterella wadsworthensis HGA0223.</title>
        <authorList>
            <consortium name="The Broad Institute Genomics Platform"/>
            <person name="Earl A."/>
            <person name="Ward D."/>
            <person name="Feldgarden M."/>
            <person name="Gevers D."/>
            <person name="Schmidt T.M."/>
            <person name="Dover J."/>
            <person name="Dai D."/>
            <person name="Walker B."/>
            <person name="Young S."/>
            <person name="Zeng Q."/>
            <person name="Gargeya S."/>
            <person name="Fitzgerald M."/>
            <person name="Haas B."/>
            <person name="Abouelleil A."/>
            <person name="Allen A.W."/>
            <person name="Alvarado L."/>
            <person name="Arachchi H.M."/>
            <person name="Berlin A.M."/>
            <person name="Chapman S.B."/>
            <person name="Gainer-Dewar J."/>
            <person name="Goldberg J."/>
            <person name="Griggs A."/>
            <person name="Gujja S."/>
            <person name="Hansen M."/>
            <person name="Howarth C."/>
            <person name="Imamovic A."/>
            <person name="Ireland A."/>
            <person name="Larimer J."/>
            <person name="McCowan C."/>
            <person name="Murphy C."/>
            <person name="Pearson M."/>
            <person name="Poon T.W."/>
            <person name="Priest M."/>
            <person name="Roberts A."/>
            <person name="Saif S."/>
            <person name="Shea T."/>
            <person name="Sisk P."/>
            <person name="Sykes S."/>
            <person name="Wortman J."/>
            <person name="Nusbaum C."/>
            <person name="Birren B."/>
        </authorList>
    </citation>
    <scope>NUCLEOTIDE SEQUENCE [LARGE SCALE GENOMIC DNA]</scope>
    <source>
        <strain evidence="10 11">HGA0223</strain>
    </source>
</reference>
<dbReference type="Proteomes" id="UP000014400">
    <property type="component" value="Unassembled WGS sequence"/>
</dbReference>
<evidence type="ECO:0000256" key="8">
    <source>
        <dbReference type="ARBA" id="ARBA00049244"/>
    </source>
</evidence>
<keyword evidence="6" id="KW-0239">DNA-directed DNA polymerase</keyword>
<dbReference type="GO" id="GO:0006261">
    <property type="term" value="P:DNA-templated DNA replication"/>
    <property type="evidence" value="ECO:0007669"/>
    <property type="project" value="TreeGrafter"/>
</dbReference>
<dbReference type="eggNOG" id="COG1466">
    <property type="taxonomic scope" value="Bacteria"/>
</dbReference>
<sequence>MALNAGSLAADLANRRELAPFWLVTGSEDLLMLESADLLRRRARELGYTDRQVLELSASADWSQLPDAAASIGMFDDKKFLEVRLPSGRPGIKGNKALPEFVERPVDGVVTLFTMPRPDWQGQKAAWWQALVKAATVVECDPVERPQLPQWLAGRMRANGQTAARDVLEAFADLVEGNLLAAKQEVGKLSLLFPQGELTLEQIEASVGNCSRYTTEALVESFCTASADRTARIVDGLEAQGEPLPFLLAILTNQIRSLIKLRASFETSGNLYVKGVFATNAMKAAARRIPLKRLAAALDVCADIDRLSKGLSVRERDGDPWIELKSVCLFLARTR</sequence>
<dbReference type="GO" id="GO:0003677">
    <property type="term" value="F:DNA binding"/>
    <property type="evidence" value="ECO:0007669"/>
    <property type="project" value="InterPro"/>
</dbReference>
<dbReference type="PANTHER" id="PTHR34388:SF1">
    <property type="entry name" value="DNA POLYMERASE III SUBUNIT DELTA"/>
    <property type="match status" value="1"/>
</dbReference>
<feature type="domain" description="DNA polymerase III delta N-terminal" evidence="9">
    <location>
        <begin position="23"/>
        <end position="140"/>
    </location>
</feature>
<evidence type="ECO:0000256" key="3">
    <source>
        <dbReference type="ARBA" id="ARBA00022679"/>
    </source>
</evidence>
<protein>
    <recommendedName>
        <fullName evidence="2">DNA polymerase III subunit delta</fullName>
        <ecNumber evidence="1">2.7.7.7</ecNumber>
    </recommendedName>
</protein>
<dbReference type="RefSeq" id="WP_016473851.1">
    <property type="nucleotide sequence ID" value="NZ_KE150480.1"/>
</dbReference>
<dbReference type="Gene3D" id="1.10.8.60">
    <property type="match status" value="1"/>
</dbReference>
<dbReference type="AlphaFoldDB" id="S3BP58"/>
<keyword evidence="5" id="KW-0235">DNA replication</keyword>
<evidence type="ECO:0000256" key="2">
    <source>
        <dbReference type="ARBA" id="ARBA00017703"/>
    </source>
</evidence>
<dbReference type="NCBIfam" id="TIGR01128">
    <property type="entry name" value="holA"/>
    <property type="match status" value="1"/>
</dbReference>
<dbReference type="HOGENOM" id="CLU_044694_0_0_4"/>
<organism evidence="10 11">
    <name type="scientific">Sutterella wadsworthensis HGA0223</name>
    <dbReference type="NCBI Taxonomy" id="1203554"/>
    <lineage>
        <taxon>Bacteria</taxon>
        <taxon>Pseudomonadati</taxon>
        <taxon>Pseudomonadota</taxon>
        <taxon>Betaproteobacteria</taxon>
        <taxon>Burkholderiales</taxon>
        <taxon>Sutterellaceae</taxon>
        <taxon>Sutterella</taxon>
    </lineage>
</organism>